<dbReference type="Gramene" id="KXG26746">
    <property type="protein sequence ID" value="KXG26746"/>
    <property type="gene ID" value="SORBI_3006G152100"/>
</dbReference>
<dbReference type="InParanoid" id="A0A1B6PM54"/>
<gene>
    <name evidence="2" type="ORF">SORBI_3006G152100</name>
</gene>
<keyword evidence="3" id="KW-1185">Reference proteome</keyword>
<reference evidence="3" key="2">
    <citation type="journal article" date="2018" name="Plant J.">
        <title>The Sorghum bicolor reference genome: improved assembly, gene annotations, a transcriptome atlas, and signatures of genome organization.</title>
        <authorList>
            <person name="McCormick R.F."/>
            <person name="Truong S.K."/>
            <person name="Sreedasyam A."/>
            <person name="Jenkins J."/>
            <person name="Shu S."/>
            <person name="Sims D."/>
            <person name="Kennedy M."/>
            <person name="Amirebrahimi M."/>
            <person name="Weers B.D."/>
            <person name="McKinley B."/>
            <person name="Mattison A."/>
            <person name="Morishige D.T."/>
            <person name="Grimwood J."/>
            <person name="Schmutz J."/>
            <person name="Mullet J.E."/>
        </authorList>
    </citation>
    <scope>NUCLEOTIDE SEQUENCE [LARGE SCALE GENOMIC DNA]</scope>
    <source>
        <strain evidence="3">cv. BTx623</strain>
    </source>
</reference>
<reference evidence="2 3" key="1">
    <citation type="journal article" date="2009" name="Nature">
        <title>The Sorghum bicolor genome and the diversification of grasses.</title>
        <authorList>
            <person name="Paterson A.H."/>
            <person name="Bowers J.E."/>
            <person name="Bruggmann R."/>
            <person name="Dubchak I."/>
            <person name="Grimwood J."/>
            <person name="Gundlach H."/>
            <person name="Haberer G."/>
            <person name="Hellsten U."/>
            <person name="Mitros T."/>
            <person name="Poliakov A."/>
            <person name="Schmutz J."/>
            <person name="Spannagl M."/>
            <person name="Tang H."/>
            <person name="Wang X."/>
            <person name="Wicker T."/>
            <person name="Bharti A.K."/>
            <person name="Chapman J."/>
            <person name="Feltus F.A."/>
            <person name="Gowik U."/>
            <person name="Grigoriev I.V."/>
            <person name="Lyons E."/>
            <person name="Maher C.A."/>
            <person name="Martis M."/>
            <person name="Narechania A."/>
            <person name="Otillar R.P."/>
            <person name="Penning B.W."/>
            <person name="Salamov A.A."/>
            <person name="Wang Y."/>
            <person name="Zhang L."/>
            <person name="Carpita N.C."/>
            <person name="Freeling M."/>
            <person name="Gingle A.R."/>
            <person name="Hash C.T."/>
            <person name="Keller B."/>
            <person name="Klein P."/>
            <person name="Kresovich S."/>
            <person name="McCann M.C."/>
            <person name="Ming R."/>
            <person name="Peterson D.G."/>
            <person name="Mehboob-ur-Rahman"/>
            <person name="Ware D."/>
            <person name="Westhoff P."/>
            <person name="Mayer K.F."/>
            <person name="Messing J."/>
            <person name="Rokhsar D.S."/>
        </authorList>
    </citation>
    <scope>NUCLEOTIDE SEQUENCE [LARGE SCALE GENOMIC DNA]</scope>
    <source>
        <strain evidence="3">cv. BTx623</strain>
    </source>
</reference>
<feature type="region of interest" description="Disordered" evidence="1">
    <location>
        <begin position="68"/>
        <end position="89"/>
    </location>
</feature>
<organism evidence="2 3">
    <name type="scientific">Sorghum bicolor</name>
    <name type="common">Sorghum</name>
    <name type="synonym">Sorghum vulgare</name>
    <dbReference type="NCBI Taxonomy" id="4558"/>
    <lineage>
        <taxon>Eukaryota</taxon>
        <taxon>Viridiplantae</taxon>
        <taxon>Streptophyta</taxon>
        <taxon>Embryophyta</taxon>
        <taxon>Tracheophyta</taxon>
        <taxon>Spermatophyta</taxon>
        <taxon>Magnoliopsida</taxon>
        <taxon>Liliopsida</taxon>
        <taxon>Poales</taxon>
        <taxon>Poaceae</taxon>
        <taxon>PACMAD clade</taxon>
        <taxon>Panicoideae</taxon>
        <taxon>Andropogonodae</taxon>
        <taxon>Andropogoneae</taxon>
        <taxon>Sorghinae</taxon>
        <taxon>Sorghum</taxon>
    </lineage>
</organism>
<evidence type="ECO:0000256" key="1">
    <source>
        <dbReference type="SAM" id="MobiDB-lite"/>
    </source>
</evidence>
<accession>A0A1B6PM54</accession>
<feature type="compositionally biased region" description="Polar residues" evidence="1">
    <location>
        <begin position="74"/>
        <end position="89"/>
    </location>
</feature>
<evidence type="ECO:0000313" key="2">
    <source>
        <dbReference type="EMBL" id="KXG26746.1"/>
    </source>
</evidence>
<sequence length="89" mass="10070">MNRPDSIIRLLSPYSDLTIGIACIVLHYSSHPSHQRGNAQPCDPQPRFEPQVIFFSVYYSHEHHHHGTSIHLADSSSPPTCQHLSNSRN</sequence>
<evidence type="ECO:0000313" key="3">
    <source>
        <dbReference type="Proteomes" id="UP000000768"/>
    </source>
</evidence>
<protein>
    <submittedName>
        <fullName evidence="2">Uncharacterized protein</fullName>
    </submittedName>
</protein>
<dbReference type="Proteomes" id="UP000000768">
    <property type="component" value="Chromosome 6"/>
</dbReference>
<name>A0A1B6PM54_SORBI</name>
<proteinExistence type="predicted"/>
<dbReference type="AlphaFoldDB" id="A0A1B6PM54"/>
<dbReference type="EMBL" id="CM000765">
    <property type="protein sequence ID" value="KXG26746.1"/>
    <property type="molecule type" value="Genomic_DNA"/>
</dbReference>